<dbReference type="AlphaFoldDB" id="A0A2K8MKY3"/>
<dbReference type="KEGG" id="sphc:CVN68_07610"/>
<proteinExistence type="predicted"/>
<gene>
    <name evidence="1" type="ORF">CVN68_07610</name>
</gene>
<dbReference type="Proteomes" id="UP000229081">
    <property type="component" value="Chromosome"/>
</dbReference>
<protein>
    <recommendedName>
        <fullName evidence="3">MarR family transcriptional regulator</fullName>
    </recommendedName>
</protein>
<dbReference type="RefSeq" id="WP_100281660.1">
    <property type="nucleotide sequence ID" value="NZ_CP024923.1"/>
</dbReference>
<dbReference type="OrthoDB" id="8453752at2"/>
<accession>A0A2K8MKY3</accession>
<evidence type="ECO:0008006" key="3">
    <source>
        <dbReference type="Google" id="ProtNLM"/>
    </source>
</evidence>
<keyword evidence="2" id="KW-1185">Reference proteome</keyword>
<reference evidence="1 2" key="1">
    <citation type="submission" date="2017-11" db="EMBL/GenBank/DDBJ databases">
        <title>Complete genome sequence of Sphingomonas sp. Strain Cra20, a psychrotolerant potential plant growth promoting rhizobacteria.</title>
        <authorList>
            <person name="Luo Y."/>
        </authorList>
    </citation>
    <scope>NUCLEOTIDE SEQUENCE [LARGE SCALE GENOMIC DNA]</scope>
    <source>
        <strain evidence="1 2">Cra20</strain>
    </source>
</reference>
<dbReference type="EMBL" id="CP024923">
    <property type="protein sequence ID" value="ATY31851.1"/>
    <property type="molecule type" value="Genomic_DNA"/>
</dbReference>
<evidence type="ECO:0000313" key="1">
    <source>
        <dbReference type="EMBL" id="ATY31851.1"/>
    </source>
</evidence>
<name>A0A2K8MKY3_9SPHN</name>
<sequence length="123" mass="13631">MPARQELSSFIRSTFRSVWALELLCFVKKHRDQAWPQRDLVVALRGSELVVSQSVETLLAAGLVVIESGELVRYQPTSEAVDKLASAAEALYASRPDAVRRMIVAPANPGLSSFADAFKLWRD</sequence>
<organism evidence="1 2">
    <name type="scientific">Sphingomonas psychrotolerans</name>
    <dbReference type="NCBI Taxonomy" id="1327635"/>
    <lineage>
        <taxon>Bacteria</taxon>
        <taxon>Pseudomonadati</taxon>
        <taxon>Pseudomonadota</taxon>
        <taxon>Alphaproteobacteria</taxon>
        <taxon>Sphingomonadales</taxon>
        <taxon>Sphingomonadaceae</taxon>
        <taxon>Sphingomonas</taxon>
    </lineage>
</organism>
<evidence type="ECO:0000313" key="2">
    <source>
        <dbReference type="Proteomes" id="UP000229081"/>
    </source>
</evidence>